<dbReference type="AlphaFoldDB" id="A0AA43RLC1"/>
<accession>A0AA43RLC1</accession>
<dbReference type="Gene3D" id="2.60.40.10">
    <property type="entry name" value="Immunoglobulins"/>
    <property type="match status" value="1"/>
</dbReference>
<feature type="domain" description="BIG2" evidence="1">
    <location>
        <begin position="389"/>
        <end position="467"/>
    </location>
</feature>
<reference evidence="2" key="1">
    <citation type="submission" date="2023-07" db="EMBL/GenBank/DDBJ databases">
        <title>Between Cages and Wild: Unraveling the Impact of Captivity on Animal Microbiomes and Antimicrobial Resistance.</title>
        <authorList>
            <person name="Schmartz G.P."/>
            <person name="Rehner J."/>
            <person name="Schuff M.J."/>
            <person name="Becker S.L."/>
            <person name="Kravczyk M."/>
            <person name="Gurevich A."/>
            <person name="Francke R."/>
            <person name="Mueller R."/>
            <person name="Keller V."/>
            <person name="Keller A."/>
        </authorList>
    </citation>
    <scope>NUCLEOTIDE SEQUENCE</scope>
    <source>
        <strain evidence="2">S12M_St_49</strain>
    </source>
</reference>
<evidence type="ECO:0000313" key="2">
    <source>
        <dbReference type="EMBL" id="MDO4842901.1"/>
    </source>
</evidence>
<dbReference type="InterPro" id="IPR036116">
    <property type="entry name" value="FN3_sf"/>
</dbReference>
<keyword evidence="3" id="KW-1185">Reference proteome</keyword>
<dbReference type="GO" id="GO:0005975">
    <property type="term" value="P:carbohydrate metabolic process"/>
    <property type="evidence" value="ECO:0007669"/>
    <property type="project" value="UniProtKB-ARBA"/>
</dbReference>
<dbReference type="InterPro" id="IPR003343">
    <property type="entry name" value="Big_2"/>
</dbReference>
<organism evidence="2 3">
    <name type="scientific">Phoenicibacter congonensis</name>
    <dbReference type="NCBI Taxonomy" id="1944646"/>
    <lineage>
        <taxon>Bacteria</taxon>
        <taxon>Bacillati</taxon>
        <taxon>Actinomycetota</taxon>
        <taxon>Coriobacteriia</taxon>
        <taxon>Eggerthellales</taxon>
        <taxon>Eggerthellaceae</taxon>
        <taxon>Phoenicibacter</taxon>
    </lineage>
</organism>
<feature type="domain" description="BIG2" evidence="1">
    <location>
        <begin position="182"/>
        <end position="260"/>
    </location>
</feature>
<evidence type="ECO:0000313" key="3">
    <source>
        <dbReference type="Proteomes" id="UP001168575"/>
    </source>
</evidence>
<dbReference type="SUPFAM" id="SSF49265">
    <property type="entry name" value="Fibronectin type III"/>
    <property type="match status" value="1"/>
</dbReference>
<feature type="domain" description="BIG2" evidence="1">
    <location>
        <begin position="96"/>
        <end position="174"/>
    </location>
</feature>
<dbReference type="InterPro" id="IPR013783">
    <property type="entry name" value="Ig-like_fold"/>
</dbReference>
<dbReference type="EMBL" id="JAUMVS010000363">
    <property type="protein sequence ID" value="MDO4842901.1"/>
    <property type="molecule type" value="Genomic_DNA"/>
</dbReference>
<sequence>ELFRQLTGENKVSITNPGIEMNIRLEIPDEMLNKQPYTIRNYKVIRLHTDPTTNVDAVDTLDASFNANSNEITFETDRFSVYALTYKDTYYSPSYPVTGIKVSPESITLTKKDETAQLTAEVTPSYADNKKVTWKSSDEKVAIVDENGKVTAVGNGTATITATSVSGSYTATVSVTVKIPVEIEKLTIEAEKETLTQTGETTELKVKIEPENADEQKLIWKSDNEMVAAVDENGKVTAVGNGTATITVTTEDGKVTASVTITVKVPEKPVINKTTGFGRLRARSAKQTETSVTLQWNRLNDVDGYLIYGNRCNGNGKTYKYKKLATITNGKTQTWVQKGLKKGTFYKYIVKAYKLVDGKKVVTDISISVHTVTRGGAYGIAKSVSVTKIGNKKNTLGVTLKKGQKSQITAKEVKKDNKIKHHRNLCYESSNTKVATVTSKGLIQAKGKGTCKIWVYAQNGVYKELTITVK</sequence>
<comment type="caution">
    <text evidence="2">The sequence shown here is derived from an EMBL/GenBank/DDBJ whole genome shotgun (WGS) entry which is preliminary data.</text>
</comment>
<evidence type="ECO:0000259" key="1">
    <source>
        <dbReference type="SMART" id="SM00635"/>
    </source>
</evidence>
<gene>
    <name evidence="2" type="ORF">Q3982_09520</name>
</gene>
<proteinExistence type="predicted"/>
<dbReference type="SUPFAM" id="SSF49373">
    <property type="entry name" value="Invasin/intimin cell-adhesion fragments"/>
    <property type="match status" value="3"/>
</dbReference>
<dbReference type="Pfam" id="PF02368">
    <property type="entry name" value="Big_2"/>
    <property type="match status" value="3"/>
</dbReference>
<protein>
    <submittedName>
        <fullName evidence="2">Ig-like domain-containing protein</fullName>
    </submittedName>
</protein>
<dbReference type="InterPro" id="IPR008964">
    <property type="entry name" value="Invasin/intimin_cell_adhesion"/>
</dbReference>
<dbReference type="Proteomes" id="UP001168575">
    <property type="component" value="Unassembled WGS sequence"/>
</dbReference>
<feature type="non-terminal residue" evidence="2">
    <location>
        <position position="1"/>
    </location>
</feature>
<name>A0AA43RLC1_9ACTN</name>
<dbReference type="Gene3D" id="2.60.40.1080">
    <property type="match status" value="3"/>
</dbReference>
<dbReference type="SMART" id="SM00635">
    <property type="entry name" value="BID_2"/>
    <property type="match status" value="3"/>
</dbReference>